<comment type="caution">
    <text evidence="1">The sequence shown here is derived from an EMBL/GenBank/DDBJ whole genome shotgun (WGS) entry which is preliminary data.</text>
</comment>
<evidence type="ECO:0000313" key="1">
    <source>
        <dbReference type="EMBL" id="KGG00277.1"/>
    </source>
</evidence>
<organism evidence="1 2">
    <name type="scientific">Prochlorococcus marinus str. MIT 9314</name>
    <dbReference type="NCBI Taxonomy" id="167548"/>
    <lineage>
        <taxon>Bacteria</taxon>
        <taxon>Bacillati</taxon>
        <taxon>Cyanobacteriota</taxon>
        <taxon>Cyanophyceae</taxon>
        <taxon>Synechococcales</taxon>
        <taxon>Prochlorococcaceae</taxon>
        <taxon>Prochlorococcus</taxon>
    </lineage>
</organism>
<name>A0A0A2AHJ4_PROMR</name>
<dbReference type="AlphaFoldDB" id="A0A0A2AHJ4"/>
<reference evidence="2" key="1">
    <citation type="journal article" date="2014" name="Sci. Data">
        <title>Genomes of diverse isolates of the marine cyanobacterium Prochlorococcus.</title>
        <authorList>
            <person name="Biller S."/>
            <person name="Berube P."/>
            <person name="Thompson J."/>
            <person name="Kelly L."/>
            <person name="Roggensack S."/>
            <person name="Awad L."/>
            <person name="Roache-Johnson K."/>
            <person name="Ding H."/>
            <person name="Giovannoni S.J."/>
            <person name="Moore L.R."/>
            <person name="Chisholm S.W."/>
        </authorList>
    </citation>
    <scope>NUCLEOTIDE SEQUENCE [LARGE SCALE GENOMIC DNA]</scope>
    <source>
        <strain evidence="2">MIT 9314</strain>
    </source>
</reference>
<proteinExistence type="predicted"/>
<gene>
    <name evidence="1" type="ORF">EU98_1809</name>
</gene>
<evidence type="ECO:0008006" key="3">
    <source>
        <dbReference type="Google" id="ProtNLM"/>
    </source>
</evidence>
<protein>
    <recommendedName>
        <fullName evidence="3">DUF393 domain-containing protein</fullName>
    </recommendedName>
</protein>
<dbReference type="Proteomes" id="UP000030533">
    <property type="component" value="Unassembled WGS sequence"/>
</dbReference>
<sequence>MDKFTYVLIYDSECLLCSSFIQWLDRFASHKLEQLVVIPPSKICDINIISSINLSKKIEQLMYEKSRDSIIFLSKEGYSLRVRGLLKLLQLVDPKNKVLNIFVILLKGPLMGAANFCYTSIANNRVGLSDLLKKLRIISPDLLKKSCITNINNFKIF</sequence>
<evidence type="ECO:0000313" key="2">
    <source>
        <dbReference type="Proteomes" id="UP000030533"/>
    </source>
</evidence>
<accession>A0A0A2AHJ4</accession>
<dbReference type="RefSeq" id="WP_152557472.1">
    <property type="nucleotide sequence ID" value="NZ_JNAO01000013.1"/>
</dbReference>
<dbReference type="EMBL" id="JNAO01000013">
    <property type="protein sequence ID" value="KGG00277.1"/>
    <property type="molecule type" value="Genomic_DNA"/>
</dbReference>